<dbReference type="SUPFAM" id="SSF49785">
    <property type="entry name" value="Galactose-binding domain-like"/>
    <property type="match status" value="1"/>
</dbReference>
<dbReference type="CDD" id="cd04080">
    <property type="entry name" value="CBM6_cellulase-like"/>
    <property type="match status" value="1"/>
</dbReference>
<protein>
    <submittedName>
        <fullName evidence="1">Uncharacterized protein</fullName>
    </submittedName>
</protein>
<keyword evidence="2" id="KW-1185">Reference proteome</keyword>
<dbReference type="InterPro" id="IPR008979">
    <property type="entry name" value="Galactose-bd-like_sf"/>
</dbReference>
<sequence>MPKEAWLRPECTDRMVPLKSCASSEGSVSVSMCSDSLPIVLFHITDRTSREGSCRLCWPGELVLLPSQTRFGRPQSDLALLIMVTGTRARTIAGGAALCAAMANAATMVVDFEGGQARSLLVDPAYVTLGGTPYVPTTLPGVLEAEYFDMGGEGIAYHNIELEADATMPENKLRVEEDGEPVALQINDVSGATNPDASEAAGELAVGMGVTGEWMRYTVDVPAAGVFTATWRIAVHDPNGALLPVVTKIVRGTGAEADPCKEDAQHVAAGGLDLPGVNTLGYKQFGDFVSADLIALPAGEHVLAVCLTDVAAFELNYISFRPVAAFDVKSDAPAAAPAPSVEPTAQQGAADGGAATVNESSAAAGTALGGASVAVLAVIGAMLQMLPAATSPLLRLSRCAASVALSSAARTTLAPAGRDAAAAPLQSCTPERRACVATSPSCGAATALLSCATHAQPSPTCIAAAANTGRLCRTTPLRFCSHTQRVPLPSQSCGVAAALLSCAPRAQPSPI</sequence>
<proteinExistence type="predicted"/>
<organism evidence="1 2">
    <name type="scientific">Tribonema minus</name>
    <dbReference type="NCBI Taxonomy" id="303371"/>
    <lineage>
        <taxon>Eukaryota</taxon>
        <taxon>Sar</taxon>
        <taxon>Stramenopiles</taxon>
        <taxon>Ochrophyta</taxon>
        <taxon>PX clade</taxon>
        <taxon>Xanthophyceae</taxon>
        <taxon>Tribonematales</taxon>
        <taxon>Tribonemataceae</taxon>
        <taxon>Tribonema</taxon>
    </lineage>
</organism>
<name>A0A836C771_9STRA</name>
<dbReference type="AlphaFoldDB" id="A0A836C771"/>
<reference evidence="1" key="1">
    <citation type="submission" date="2021-02" db="EMBL/GenBank/DDBJ databases">
        <title>First Annotated Genome of the Yellow-green Alga Tribonema minus.</title>
        <authorList>
            <person name="Mahan K.M."/>
        </authorList>
    </citation>
    <scope>NUCLEOTIDE SEQUENCE</scope>
    <source>
        <strain evidence="1">UTEX B ZZ1240</strain>
    </source>
</reference>
<comment type="caution">
    <text evidence="1">The sequence shown here is derived from an EMBL/GenBank/DDBJ whole genome shotgun (WGS) entry which is preliminary data.</text>
</comment>
<gene>
    <name evidence="1" type="ORF">JKP88DRAFT_261637</name>
</gene>
<accession>A0A836C771</accession>
<evidence type="ECO:0000313" key="1">
    <source>
        <dbReference type="EMBL" id="KAG5175600.1"/>
    </source>
</evidence>
<evidence type="ECO:0000313" key="2">
    <source>
        <dbReference type="Proteomes" id="UP000664859"/>
    </source>
</evidence>
<dbReference type="Gene3D" id="2.60.120.260">
    <property type="entry name" value="Galactose-binding domain-like"/>
    <property type="match status" value="1"/>
</dbReference>
<dbReference type="EMBL" id="JAFCMP010000547">
    <property type="protein sequence ID" value="KAG5175600.1"/>
    <property type="molecule type" value="Genomic_DNA"/>
</dbReference>
<dbReference type="Proteomes" id="UP000664859">
    <property type="component" value="Unassembled WGS sequence"/>
</dbReference>